<name>A0ABX2TB73_9PROT</name>
<dbReference type="Gene3D" id="2.40.50.100">
    <property type="match status" value="1"/>
</dbReference>
<dbReference type="PANTHER" id="PTHR30158">
    <property type="entry name" value="ACRA/E-RELATED COMPONENT OF DRUG EFFLUX TRANSPORTER"/>
    <property type="match status" value="1"/>
</dbReference>
<feature type="domain" description="Multidrug resistance protein MdtA-like barrel-sandwich hybrid" evidence="6">
    <location>
        <begin position="61"/>
        <end position="199"/>
    </location>
</feature>
<dbReference type="InterPro" id="IPR058625">
    <property type="entry name" value="MdtA-like_BSH"/>
</dbReference>
<dbReference type="InterPro" id="IPR058627">
    <property type="entry name" value="MdtA-like_C"/>
</dbReference>
<dbReference type="Gene3D" id="2.40.30.170">
    <property type="match status" value="1"/>
</dbReference>
<dbReference type="RefSeq" id="WP_180283369.1">
    <property type="nucleotide sequence ID" value="NZ_JABFDB010000012.1"/>
</dbReference>
<evidence type="ECO:0000259" key="7">
    <source>
        <dbReference type="Pfam" id="PF25944"/>
    </source>
</evidence>
<evidence type="ECO:0000256" key="3">
    <source>
        <dbReference type="SAM" id="Coils"/>
    </source>
</evidence>
<feature type="chain" id="PRO_5046325752" evidence="4">
    <location>
        <begin position="25"/>
        <end position="393"/>
    </location>
</feature>
<comment type="subcellular location">
    <subcellularLocation>
        <location evidence="1">Cell envelope</location>
    </subcellularLocation>
</comment>
<feature type="domain" description="Multidrug resistance protein MdtA-like C-terminal permuted SH3" evidence="8">
    <location>
        <begin position="312"/>
        <end position="370"/>
    </location>
</feature>
<evidence type="ECO:0000259" key="8">
    <source>
        <dbReference type="Pfam" id="PF25967"/>
    </source>
</evidence>
<feature type="signal peptide" evidence="4">
    <location>
        <begin position="1"/>
        <end position="24"/>
    </location>
</feature>
<accession>A0ABX2TB73</accession>
<keyword evidence="3" id="KW-0175">Coiled coil</keyword>
<dbReference type="PANTHER" id="PTHR30158:SF24">
    <property type="entry name" value="HLYD FAMILY SECRETION PROTEIN"/>
    <property type="match status" value="1"/>
</dbReference>
<dbReference type="Pfam" id="PF25967">
    <property type="entry name" value="RND-MFP_C"/>
    <property type="match status" value="1"/>
</dbReference>
<dbReference type="InterPro" id="IPR058624">
    <property type="entry name" value="MdtA-like_HH"/>
</dbReference>
<dbReference type="Proteomes" id="UP000584642">
    <property type="component" value="Unassembled WGS sequence"/>
</dbReference>
<evidence type="ECO:0000259" key="5">
    <source>
        <dbReference type="Pfam" id="PF25876"/>
    </source>
</evidence>
<comment type="caution">
    <text evidence="9">The sequence shown here is derived from an EMBL/GenBank/DDBJ whole genome shotgun (WGS) entry which is preliminary data.</text>
</comment>
<protein>
    <submittedName>
        <fullName evidence="9">Efflux RND transporter periplasmic adaptor subunit</fullName>
    </submittedName>
</protein>
<feature type="domain" description="Multidrug resistance protein MdtA-like beta-barrel" evidence="7">
    <location>
        <begin position="209"/>
        <end position="304"/>
    </location>
</feature>
<feature type="domain" description="Multidrug resistance protein MdtA-like alpha-helical hairpin" evidence="5">
    <location>
        <begin position="99"/>
        <end position="169"/>
    </location>
</feature>
<proteinExistence type="inferred from homology"/>
<evidence type="ECO:0000256" key="1">
    <source>
        <dbReference type="ARBA" id="ARBA00004196"/>
    </source>
</evidence>
<keyword evidence="10" id="KW-1185">Reference proteome</keyword>
<dbReference type="Gene3D" id="2.40.420.20">
    <property type="match status" value="1"/>
</dbReference>
<dbReference type="NCBIfam" id="TIGR01730">
    <property type="entry name" value="RND_mfp"/>
    <property type="match status" value="1"/>
</dbReference>
<dbReference type="EMBL" id="JABFDB010000012">
    <property type="protein sequence ID" value="NYZ21596.1"/>
    <property type="molecule type" value="Genomic_DNA"/>
</dbReference>
<dbReference type="Gene3D" id="1.10.287.470">
    <property type="entry name" value="Helix hairpin bin"/>
    <property type="match status" value="1"/>
</dbReference>
<evidence type="ECO:0000313" key="9">
    <source>
        <dbReference type="EMBL" id="NYZ21596.1"/>
    </source>
</evidence>
<organism evidence="9 10">
    <name type="scientific">Azospirillum oleiclasticum</name>
    <dbReference type="NCBI Taxonomy" id="2735135"/>
    <lineage>
        <taxon>Bacteria</taxon>
        <taxon>Pseudomonadati</taxon>
        <taxon>Pseudomonadota</taxon>
        <taxon>Alphaproteobacteria</taxon>
        <taxon>Rhodospirillales</taxon>
        <taxon>Azospirillaceae</taxon>
        <taxon>Azospirillum</taxon>
    </lineage>
</organism>
<evidence type="ECO:0000256" key="2">
    <source>
        <dbReference type="ARBA" id="ARBA00009477"/>
    </source>
</evidence>
<dbReference type="SUPFAM" id="SSF111369">
    <property type="entry name" value="HlyD-like secretion proteins"/>
    <property type="match status" value="1"/>
</dbReference>
<evidence type="ECO:0000259" key="6">
    <source>
        <dbReference type="Pfam" id="PF25917"/>
    </source>
</evidence>
<feature type="coiled-coil region" evidence="3">
    <location>
        <begin position="100"/>
        <end position="127"/>
    </location>
</feature>
<sequence length="393" mass="42153">MGATLGALAVTFVAALWPAGAALAQGAPGGAPPPVTVAQPLRQEIVEWDEFTGQFSAIDFVEIRARVSGYLESIHFTDGQLVKKGDLLFVIDPRPFEATLASAQAEQAQAQARLDLAQRQLARASELRRGDNISASVFDERQQEVRVAAAGVEVAKASVRTAELNLGYTRISAPIAGRISRRAISVGNLVAAGEGAQAAALTTIVSLDPIYFDFDMSERDFLAYQRAIKDGRISFQRNNGNGNADGVPVEGRLFDEPSNRWSLKGQLNFIDNRVNSGSGTIRVRALYPNPDLFLTPGQFGRLRLPGSERYTATLIPDTAVISDQASKIVMTVKEDGTVVPKPVRLGPIENGLRVVRAGLEPTDRVIITGIVRARPGAKVTPQPGKIEPPAQPN</sequence>
<evidence type="ECO:0000256" key="4">
    <source>
        <dbReference type="SAM" id="SignalP"/>
    </source>
</evidence>
<comment type="similarity">
    <text evidence="2">Belongs to the membrane fusion protein (MFP) (TC 8.A.1) family.</text>
</comment>
<dbReference type="Pfam" id="PF25876">
    <property type="entry name" value="HH_MFP_RND"/>
    <property type="match status" value="1"/>
</dbReference>
<dbReference type="Pfam" id="PF25917">
    <property type="entry name" value="BSH_RND"/>
    <property type="match status" value="1"/>
</dbReference>
<dbReference type="InterPro" id="IPR006143">
    <property type="entry name" value="RND_pump_MFP"/>
</dbReference>
<evidence type="ECO:0000313" key="10">
    <source>
        <dbReference type="Proteomes" id="UP000584642"/>
    </source>
</evidence>
<keyword evidence="4" id="KW-0732">Signal</keyword>
<dbReference type="Pfam" id="PF25944">
    <property type="entry name" value="Beta-barrel_RND"/>
    <property type="match status" value="1"/>
</dbReference>
<dbReference type="InterPro" id="IPR058626">
    <property type="entry name" value="MdtA-like_b-barrel"/>
</dbReference>
<gene>
    <name evidence="9" type="ORF">HND93_17935</name>
</gene>
<reference evidence="9 10" key="1">
    <citation type="submission" date="2020-05" db="EMBL/GenBank/DDBJ databases">
        <title>Azospirillum oleiclasticum sp. nov, a nitrogen-fixing and heavy crude oil-emulsifying bacterium isolated from the crude oil of Yumen Oilfield.</title>
        <authorList>
            <person name="Wu D."/>
            <person name="Cai M."/>
            <person name="Zhang X."/>
        </authorList>
    </citation>
    <scope>NUCLEOTIDE SEQUENCE [LARGE SCALE GENOMIC DNA]</scope>
    <source>
        <strain evidence="9 10">ROY-1-1-2</strain>
    </source>
</reference>